<accession>A0A1V2LT92</accession>
<reference evidence="2" key="1">
    <citation type="journal article" date="2017" name="Genome Announc.">
        <title>Genome sequences of Cyberlindnera fabianii 65, Pichia kudriavzevii 129, and Saccharomyces cerevisiae 131 isolated from fermented masau fruits in Zimbabwe.</title>
        <authorList>
            <person name="van Rijswijck I.M.H."/>
            <person name="Derks M.F.L."/>
            <person name="Abee T."/>
            <person name="de Ridder D."/>
            <person name="Smid E.J."/>
        </authorList>
    </citation>
    <scope>NUCLEOTIDE SEQUENCE [LARGE SCALE GENOMIC DNA]</scope>
    <source>
        <strain evidence="2">129</strain>
    </source>
</reference>
<evidence type="ECO:0000313" key="2">
    <source>
        <dbReference type="Proteomes" id="UP000189274"/>
    </source>
</evidence>
<dbReference type="EMBL" id="MQVM01000003">
    <property type="protein sequence ID" value="ONH76894.1"/>
    <property type="molecule type" value="Genomic_DNA"/>
</dbReference>
<name>A0A1V2LT92_PICKU</name>
<protein>
    <submittedName>
        <fullName evidence="1">Uncharacterized protein</fullName>
    </submittedName>
</protein>
<proteinExistence type="predicted"/>
<sequence length="15" mass="1809">MSETKNQMRRDKADV</sequence>
<evidence type="ECO:0000313" key="1">
    <source>
        <dbReference type="EMBL" id="ONH76894.1"/>
    </source>
</evidence>
<comment type="caution">
    <text evidence="1">The sequence shown here is derived from an EMBL/GenBank/DDBJ whole genome shotgun (WGS) entry which is preliminary data.</text>
</comment>
<dbReference type="Proteomes" id="UP000189274">
    <property type="component" value="Unassembled WGS sequence"/>
</dbReference>
<organism evidence="1 2">
    <name type="scientific">Pichia kudriavzevii</name>
    <name type="common">Yeast</name>
    <name type="synonym">Issatchenkia orientalis</name>
    <dbReference type="NCBI Taxonomy" id="4909"/>
    <lineage>
        <taxon>Eukaryota</taxon>
        <taxon>Fungi</taxon>
        <taxon>Dikarya</taxon>
        <taxon>Ascomycota</taxon>
        <taxon>Saccharomycotina</taxon>
        <taxon>Pichiomycetes</taxon>
        <taxon>Pichiales</taxon>
        <taxon>Pichiaceae</taxon>
        <taxon>Pichia</taxon>
    </lineage>
</organism>
<gene>
    <name evidence="1" type="ORF">BOH78_1019</name>
</gene>